<dbReference type="Gene3D" id="3.40.50.720">
    <property type="entry name" value="NAD(P)-binding Rossmann-like Domain"/>
    <property type="match status" value="1"/>
</dbReference>
<dbReference type="InterPro" id="IPR057326">
    <property type="entry name" value="KR_dom"/>
</dbReference>
<dbReference type="PROSITE" id="PS00061">
    <property type="entry name" value="ADH_SHORT"/>
    <property type="match status" value="1"/>
</dbReference>
<dbReference type="PANTHER" id="PTHR42760">
    <property type="entry name" value="SHORT-CHAIN DEHYDROGENASES/REDUCTASES FAMILY MEMBER"/>
    <property type="match status" value="1"/>
</dbReference>
<dbReference type="SMART" id="SM00822">
    <property type="entry name" value="PKS_KR"/>
    <property type="match status" value="1"/>
</dbReference>
<name>A0A839RH20_9ACTN</name>
<dbReference type="Pfam" id="PF13561">
    <property type="entry name" value="adh_short_C2"/>
    <property type="match status" value="1"/>
</dbReference>
<dbReference type="FunFam" id="3.40.50.720:FF:000084">
    <property type="entry name" value="Short-chain dehydrogenase reductase"/>
    <property type="match status" value="1"/>
</dbReference>
<gene>
    <name evidence="4" type="ORF">FHU29_000013</name>
</gene>
<dbReference type="EC" id="1.1.1.53" evidence="4"/>
<comment type="caution">
    <text evidence="4">The sequence shown here is derived from an EMBL/GenBank/DDBJ whole genome shotgun (WGS) entry which is preliminary data.</text>
</comment>
<dbReference type="SUPFAM" id="SSF51735">
    <property type="entry name" value="NAD(P)-binding Rossmann-fold domains"/>
    <property type="match status" value="1"/>
</dbReference>
<dbReference type="EMBL" id="JACHWS010000001">
    <property type="protein sequence ID" value="MBB3035579.1"/>
    <property type="molecule type" value="Genomic_DNA"/>
</dbReference>
<dbReference type="Proteomes" id="UP000567922">
    <property type="component" value="Unassembled WGS sequence"/>
</dbReference>
<reference evidence="4 5" key="1">
    <citation type="submission" date="2020-08" db="EMBL/GenBank/DDBJ databases">
        <title>Sequencing the genomes of 1000 actinobacteria strains.</title>
        <authorList>
            <person name="Klenk H.-P."/>
        </authorList>
    </citation>
    <scope>NUCLEOTIDE SEQUENCE [LARGE SCALE GENOMIC DNA]</scope>
    <source>
        <strain evidence="4 5">DSM 45258</strain>
    </source>
</reference>
<keyword evidence="5" id="KW-1185">Reference proteome</keyword>
<organism evidence="4 5">
    <name type="scientific">Hoyosella altamirensis</name>
    <dbReference type="NCBI Taxonomy" id="616997"/>
    <lineage>
        <taxon>Bacteria</taxon>
        <taxon>Bacillati</taxon>
        <taxon>Actinomycetota</taxon>
        <taxon>Actinomycetes</taxon>
        <taxon>Mycobacteriales</taxon>
        <taxon>Hoyosellaceae</taxon>
        <taxon>Hoyosella</taxon>
    </lineage>
</organism>
<dbReference type="PANTHER" id="PTHR42760:SF133">
    <property type="entry name" value="3-OXOACYL-[ACYL-CARRIER-PROTEIN] REDUCTASE"/>
    <property type="match status" value="1"/>
</dbReference>
<dbReference type="InterPro" id="IPR036291">
    <property type="entry name" value="NAD(P)-bd_dom_sf"/>
</dbReference>
<dbReference type="InterPro" id="IPR002347">
    <property type="entry name" value="SDR_fam"/>
</dbReference>
<evidence type="ECO:0000313" key="4">
    <source>
        <dbReference type="EMBL" id="MBB3035579.1"/>
    </source>
</evidence>
<evidence type="ECO:0000313" key="5">
    <source>
        <dbReference type="Proteomes" id="UP000567922"/>
    </source>
</evidence>
<sequence length="244" mass="25592">MALTDGSVLVTGGARGIGAAIARSFCAEGRTVVISDVLHEEGTLLAEELGERVTYVPLDVRDESQWAAAIAEATKNEPLAVLVNNAGVVKFGGIEEQSTEDFRFVLDVNLIGAWLGMRAAAPSLRASRGVIINISSTAGMAGYSQVGSYVASKWAMRGLTKTAALEFAPAGIRVFSVHPGPIRTPMTAGFGEEMVENQPIPRFGEPEEVADLVTFLAHKATFSTGSEFLVDGGALTGVVLTPPE</sequence>
<dbReference type="PRINTS" id="PR00080">
    <property type="entry name" value="SDRFAMILY"/>
</dbReference>
<dbReference type="OrthoDB" id="3542748at2"/>
<dbReference type="RefSeq" id="WP_064440614.1">
    <property type="nucleotide sequence ID" value="NZ_BDDI01000009.1"/>
</dbReference>
<evidence type="ECO:0000259" key="3">
    <source>
        <dbReference type="SMART" id="SM00822"/>
    </source>
</evidence>
<proteinExistence type="inferred from homology"/>
<evidence type="ECO:0000256" key="2">
    <source>
        <dbReference type="ARBA" id="ARBA00023002"/>
    </source>
</evidence>
<dbReference type="GO" id="GO:0047044">
    <property type="term" value="F:androstan-3-alpha,17-beta-diol dehydrogenase (NAD+) activity"/>
    <property type="evidence" value="ECO:0007669"/>
    <property type="project" value="UniProtKB-EC"/>
</dbReference>
<protein>
    <submittedName>
        <fullName evidence="4">3alpha(Or 20beta)-hydroxysteroid dehydrogenase</fullName>
        <ecNumber evidence="4">1.1.1.53</ecNumber>
    </submittedName>
</protein>
<dbReference type="PRINTS" id="PR00081">
    <property type="entry name" value="GDHRDH"/>
</dbReference>
<comment type="similarity">
    <text evidence="1">Belongs to the short-chain dehydrogenases/reductases (SDR) family.</text>
</comment>
<evidence type="ECO:0000256" key="1">
    <source>
        <dbReference type="ARBA" id="ARBA00006484"/>
    </source>
</evidence>
<dbReference type="AlphaFoldDB" id="A0A839RH20"/>
<accession>A0A839RH20</accession>
<dbReference type="InterPro" id="IPR020904">
    <property type="entry name" value="Sc_DH/Rdtase_CS"/>
</dbReference>
<keyword evidence="2 4" id="KW-0560">Oxidoreductase</keyword>
<feature type="domain" description="Ketoreductase" evidence="3">
    <location>
        <begin position="6"/>
        <end position="185"/>
    </location>
</feature>